<reference evidence="1 2" key="1">
    <citation type="submission" date="2014-03" db="EMBL/GenBank/DDBJ databases">
        <title>Genomics of Bifidobacteria.</title>
        <authorList>
            <person name="Ventura M."/>
            <person name="Milani C."/>
            <person name="Lugli G.A."/>
        </authorList>
    </citation>
    <scope>NUCLEOTIDE SEQUENCE [LARGE SCALE GENOMIC DNA]</scope>
    <source>
        <strain evidence="1 2">LMG 10510</strain>
    </source>
</reference>
<sequence length="283" mass="31650">MNSTNHNTANDNYRQVPTTFVRTITPGDAKRLLENNTRNRNINERLVSAMARDMANGSWVFNGESIKISDTGRLLDGQHRLSACVRADIPFETVVIEGLPESAIDTVDAGRKRTAGDVLKMHGYNNNNNLAAAAKTILDYEDHGLRPAIANSSAYSNSEILAFIDKNPEVTDICKRATQFNSVTGGLMTPSTAALVYYMFTRVDRADADRFFDLLQTGAGLDELNPILKLRNYLIAIRTVHAGRRITNFKVTVLAMKCWNKWRTGQSVVNLRFRENEQIPELI</sequence>
<evidence type="ECO:0000313" key="2">
    <source>
        <dbReference type="Proteomes" id="UP000028995"/>
    </source>
</evidence>
<dbReference type="AlphaFoldDB" id="A0A087AFB8"/>
<dbReference type="EMBL" id="JGYU01000005">
    <property type="protein sequence ID" value="KFI57468.1"/>
    <property type="molecule type" value="Genomic_DNA"/>
</dbReference>
<dbReference type="RefSeq" id="WP_156097590.1">
    <property type="nucleotide sequence ID" value="NZ_JGYU01000005.1"/>
</dbReference>
<name>A0A087AFB8_9BIFI</name>
<evidence type="ECO:0008006" key="3">
    <source>
        <dbReference type="Google" id="ProtNLM"/>
    </source>
</evidence>
<dbReference type="eggNOG" id="ENOG5032YZS">
    <property type="taxonomic scope" value="Bacteria"/>
</dbReference>
<dbReference type="STRING" id="35760.BCHO_0887"/>
<proteinExistence type="predicted"/>
<comment type="caution">
    <text evidence="1">The sequence shown here is derived from an EMBL/GenBank/DDBJ whole genome shotgun (WGS) entry which is preliminary data.</text>
</comment>
<keyword evidence="2" id="KW-1185">Reference proteome</keyword>
<organism evidence="1 2">
    <name type="scientific">Bifidobacterium choerinum</name>
    <dbReference type="NCBI Taxonomy" id="35760"/>
    <lineage>
        <taxon>Bacteria</taxon>
        <taxon>Bacillati</taxon>
        <taxon>Actinomycetota</taxon>
        <taxon>Actinomycetes</taxon>
        <taxon>Bifidobacteriales</taxon>
        <taxon>Bifidobacteriaceae</taxon>
        <taxon>Bifidobacterium</taxon>
    </lineage>
</organism>
<dbReference type="OrthoDB" id="950695at2"/>
<evidence type="ECO:0000313" key="1">
    <source>
        <dbReference type="EMBL" id="KFI57468.1"/>
    </source>
</evidence>
<dbReference type="Proteomes" id="UP000028995">
    <property type="component" value="Unassembled WGS sequence"/>
</dbReference>
<accession>A0A087AFB8</accession>
<protein>
    <recommendedName>
        <fullName evidence="3">ParB/Sulfiredoxin domain-containing protein</fullName>
    </recommendedName>
</protein>
<gene>
    <name evidence="1" type="ORF">BCHO_0887</name>
</gene>